<accession>A0A024G7L7</accession>
<gene>
    <name evidence="1" type="ORF">BN9_035270</name>
</gene>
<organism evidence="1 2">
    <name type="scientific">Albugo candida</name>
    <dbReference type="NCBI Taxonomy" id="65357"/>
    <lineage>
        <taxon>Eukaryota</taxon>
        <taxon>Sar</taxon>
        <taxon>Stramenopiles</taxon>
        <taxon>Oomycota</taxon>
        <taxon>Peronosporomycetes</taxon>
        <taxon>Albuginales</taxon>
        <taxon>Albuginaceae</taxon>
        <taxon>Albugo</taxon>
    </lineage>
</organism>
<evidence type="ECO:0000313" key="1">
    <source>
        <dbReference type="EMBL" id="CCI42743.1"/>
    </source>
</evidence>
<sequence length="113" mass="13454">MKNAEIVFSKMLPKTHSQRKRYDSTSRYYPPIPRHYQLRLCHEFWISSSSFSSSPSMDRYPHSHLIELYQLHYSSALHSLSWILSLLRNGHYPFRDNKKKPSTIVSEFLVLPK</sequence>
<protein>
    <submittedName>
        <fullName evidence="1">Uncharacterized protein</fullName>
    </submittedName>
</protein>
<dbReference type="AlphaFoldDB" id="A0A024G7L7"/>
<proteinExistence type="predicted"/>
<name>A0A024G7L7_9STRA</name>
<evidence type="ECO:0000313" key="2">
    <source>
        <dbReference type="Proteomes" id="UP000053237"/>
    </source>
</evidence>
<dbReference type="InParanoid" id="A0A024G7L7"/>
<dbReference type="EMBL" id="CAIX01000038">
    <property type="protein sequence ID" value="CCI42743.1"/>
    <property type="molecule type" value="Genomic_DNA"/>
</dbReference>
<comment type="caution">
    <text evidence="1">The sequence shown here is derived from an EMBL/GenBank/DDBJ whole genome shotgun (WGS) entry which is preliminary data.</text>
</comment>
<reference evidence="1 2" key="1">
    <citation type="submission" date="2012-05" db="EMBL/GenBank/DDBJ databases">
        <title>Recombination and specialization in a pathogen metapopulation.</title>
        <authorList>
            <person name="Gardiner A."/>
            <person name="Kemen E."/>
            <person name="Schultz-Larsen T."/>
            <person name="MacLean D."/>
            <person name="Van Oosterhout C."/>
            <person name="Jones J.D.G."/>
        </authorList>
    </citation>
    <scope>NUCLEOTIDE SEQUENCE [LARGE SCALE GENOMIC DNA]</scope>
    <source>
        <strain evidence="1 2">Ac Nc2</strain>
    </source>
</reference>
<dbReference type="Proteomes" id="UP000053237">
    <property type="component" value="Unassembled WGS sequence"/>
</dbReference>
<keyword evidence="2" id="KW-1185">Reference proteome</keyword>